<dbReference type="KEGG" id="hro:HELRODRAFT_166756"/>
<gene>
    <name evidence="2" type="primary">20201620</name>
    <name evidence="1" type="ORF">HELRODRAFT_166756</name>
</gene>
<dbReference type="RefSeq" id="XP_009010220.1">
    <property type="nucleotide sequence ID" value="XM_009011972.1"/>
</dbReference>
<dbReference type="CTD" id="20201620"/>
<keyword evidence="3" id="KW-1185">Reference proteome</keyword>
<accession>T1EYH0</accession>
<dbReference type="GeneID" id="20201620"/>
<dbReference type="AlphaFoldDB" id="T1EYH0"/>
<reference evidence="1 3" key="2">
    <citation type="journal article" date="2013" name="Nature">
        <title>Insights into bilaterian evolution from three spiralian genomes.</title>
        <authorList>
            <person name="Simakov O."/>
            <person name="Marletaz F."/>
            <person name="Cho S.J."/>
            <person name="Edsinger-Gonzales E."/>
            <person name="Havlak P."/>
            <person name="Hellsten U."/>
            <person name="Kuo D.H."/>
            <person name="Larsson T."/>
            <person name="Lv J."/>
            <person name="Arendt D."/>
            <person name="Savage R."/>
            <person name="Osoegawa K."/>
            <person name="de Jong P."/>
            <person name="Grimwood J."/>
            <person name="Chapman J.A."/>
            <person name="Shapiro H."/>
            <person name="Aerts A."/>
            <person name="Otillar R.P."/>
            <person name="Terry A.Y."/>
            <person name="Boore J.L."/>
            <person name="Grigoriev I.V."/>
            <person name="Lindberg D.R."/>
            <person name="Seaver E.C."/>
            <person name="Weisblat D.A."/>
            <person name="Putnam N.H."/>
            <person name="Rokhsar D.S."/>
        </authorList>
    </citation>
    <scope>NUCLEOTIDE SEQUENCE</scope>
</reference>
<dbReference type="PANTHER" id="PTHR37445">
    <property type="entry name" value="PROTEIN CBG24663"/>
    <property type="match status" value="1"/>
</dbReference>
<dbReference type="HOGENOM" id="CLU_493710_0_0_1"/>
<reference evidence="3" key="1">
    <citation type="submission" date="2012-12" db="EMBL/GenBank/DDBJ databases">
        <authorList>
            <person name="Hellsten U."/>
            <person name="Grimwood J."/>
            <person name="Chapman J.A."/>
            <person name="Shapiro H."/>
            <person name="Aerts A."/>
            <person name="Otillar R.P."/>
            <person name="Terry A.Y."/>
            <person name="Boore J.L."/>
            <person name="Simakov O."/>
            <person name="Marletaz F."/>
            <person name="Cho S.-J."/>
            <person name="Edsinger-Gonzales E."/>
            <person name="Havlak P."/>
            <person name="Kuo D.-H."/>
            <person name="Larsson T."/>
            <person name="Lv J."/>
            <person name="Arendt D."/>
            <person name="Savage R."/>
            <person name="Osoegawa K."/>
            <person name="de Jong P."/>
            <person name="Lindberg D.R."/>
            <person name="Seaver E.C."/>
            <person name="Weisblat D.A."/>
            <person name="Putnam N.H."/>
            <person name="Grigoriev I.V."/>
            <person name="Rokhsar D.S."/>
        </authorList>
    </citation>
    <scope>NUCLEOTIDE SEQUENCE</scope>
</reference>
<dbReference type="EnsemblMetazoa" id="HelroT166756">
    <property type="protein sequence ID" value="HelroP166756"/>
    <property type="gene ID" value="HelroG166756"/>
</dbReference>
<name>T1EYH0_HELRO</name>
<evidence type="ECO:0000313" key="3">
    <source>
        <dbReference type="Proteomes" id="UP000015101"/>
    </source>
</evidence>
<dbReference type="EMBL" id="KB095812">
    <property type="protein sequence ID" value="ESO11732.1"/>
    <property type="molecule type" value="Genomic_DNA"/>
</dbReference>
<proteinExistence type="predicted"/>
<organism evidence="2 3">
    <name type="scientific">Helobdella robusta</name>
    <name type="common">Californian leech</name>
    <dbReference type="NCBI Taxonomy" id="6412"/>
    <lineage>
        <taxon>Eukaryota</taxon>
        <taxon>Metazoa</taxon>
        <taxon>Spiralia</taxon>
        <taxon>Lophotrochozoa</taxon>
        <taxon>Annelida</taxon>
        <taxon>Clitellata</taxon>
        <taxon>Hirudinea</taxon>
        <taxon>Rhynchobdellida</taxon>
        <taxon>Glossiphoniidae</taxon>
        <taxon>Helobdella</taxon>
    </lineage>
</organism>
<sequence>MAIIDENYSIFRVAIPDNVVIFIRTSSNVKWFCDICIKTTPNFKLLSKANELSKKIDKLNDLNIAIKSDMEIIKTAINSSEAMLNKLGGSESDLNDKMQSLKHDIKSTFASVVSQEVKKNVDVLNAEVKNVHKTLIEASDVKDRESNIMLFRLPEGVNDKERVFKILNHLTDDAMSDKNVLKIVRLGKKTDGTSRPLLIKLDNIAVKNQIIKRTFKLSSLVDQFGRIDISHDLTKEQRVVTFEVLAVKFTTNNREFILLAIYRPGSAQLSTLFFNELILVLENFEMETTTREKSGKGNKKMLVKEVTSVVCNGSFPYKTVGLTDELKGKVNEILNLSWSYDDCLVHVKNLKLKECNDNDKVICNSHDRKQILEICSQLFDGYIKESSIKSIFRLGVRSDKKIKELSSSLRCIGVNYDQNKEQREKRKELVIETKKLQADSKGEFQFRDGCPDVKTFPQIIPMPLQRKTTASSPQQALSGQGVPRITGKYAIAEGCCRKIQNGSFMVLRLGSLTGRSMEIAEMLERRRNDICCLQETRWKSNGVCHVNSDKKI</sequence>
<reference evidence="2" key="3">
    <citation type="submission" date="2015-06" db="UniProtKB">
        <authorList>
            <consortium name="EnsemblMetazoa"/>
        </authorList>
    </citation>
    <scope>IDENTIFICATION</scope>
</reference>
<dbReference type="EMBL" id="AMQM01002552">
    <property type="status" value="NOT_ANNOTATED_CDS"/>
    <property type="molecule type" value="Genomic_DNA"/>
</dbReference>
<dbReference type="PANTHER" id="PTHR37445:SF3">
    <property type="entry name" value="ZINC FINGER PHD-TYPE DOMAIN-CONTAINING PROTEIN"/>
    <property type="match status" value="1"/>
</dbReference>
<dbReference type="Proteomes" id="UP000015101">
    <property type="component" value="Unassembled WGS sequence"/>
</dbReference>
<dbReference type="InParanoid" id="T1EYH0"/>
<protein>
    <submittedName>
        <fullName evidence="1 2">Uncharacterized protein</fullName>
    </submittedName>
</protein>
<evidence type="ECO:0000313" key="1">
    <source>
        <dbReference type="EMBL" id="ESO11732.1"/>
    </source>
</evidence>
<evidence type="ECO:0000313" key="2">
    <source>
        <dbReference type="EnsemblMetazoa" id="HelroP166756"/>
    </source>
</evidence>